<dbReference type="Gene3D" id="1.10.1740.10">
    <property type="match status" value="1"/>
</dbReference>
<evidence type="ECO:0000256" key="2">
    <source>
        <dbReference type="ARBA" id="ARBA00023015"/>
    </source>
</evidence>
<dbReference type="InterPro" id="IPR036388">
    <property type="entry name" value="WH-like_DNA-bd_sf"/>
</dbReference>
<evidence type="ECO:0000313" key="8">
    <source>
        <dbReference type="Proteomes" id="UP000628109"/>
    </source>
</evidence>
<dbReference type="InterPro" id="IPR007627">
    <property type="entry name" value="RNA_pol_sigma70_r2"/>
</dbReference>
<sequence>MEGGLETVYHSCRAELLRFLLARTGSAAEAEDILQDIWLRVGQGRSGPVANGRAYLYRVAQNLVLDRLREARRRAVREQGWMEMAAGVDLRHADPADPNADALAQMTEREEVARLASAIANLPAGARRAFQLHKLEGLSHDEVAQRLGISRSGVEKHMAVAMKYLRRALSED</sequence>
<feature type="domain" description="RNA polymerase sigma factor 70 region 4 type 2" evidence="6">
    <location>
        <begin position="114"/>
        <end position="164"/>
    </location>
</feature>
<evidence type="ECO:0000256" key="1">
    <source>
        <dbReference type="ARBA" id="ARBA00010641"/>
    </source>
</evidence>
<dbReference type="InterPro" id="IPR014284">
    <property type="entry name" value="RNA_pol_sigma-70_dom"/>
</dbReference>
<keyword evidence="8" id="KW-1185">Reference proteome</keyword>
<keyword evidence="4" id="KW-0804">Transcription</keyword>
<reference evidence="8" key="1">
    <citation type="journal article" date="2019" name="Int. J. Syst. Evol. Microbiol.">
        <title>The Global Catalogue of Microorganisms (GCM) 10K type strain sequencing project: providing services to taxonomists for standard genome sequencing and annotation.</title>
        <authorList>
            <consortium name="The Broad Institute Genomics Platform"/>
            <consortium name="The Broad Institute Genome Sequencing Center for Infectious Disease"/>
            <person name="Wu L."/>
            <person name="Ma J."/>
        </authorList>
    </citation>
    <scope>NUCLEOTIDE SEQUENCE [LARGE SCALE GENOMIC DNA]</scope>
    <source>
        <strain evidence="8">CCM 7327</strain>
    </source>
</reference>
<dbReference type="CDD" id="cd06171">
    <property type="entry name" value="Sigma70_r4"/>
    <property type="match status" value="1"/>
</dbReference>
<evidence type="ECO:0000259" key="6">
    <source>
        <dbReference type="Pfam" id="PF08281"/>
    </source>
</evidence>
<dbReference type="InterPro" id="IPR013325">
    <property type="entry name" value="RNA_pol_sigma_r2"/>
</dbReference>
<dbReference type="GO" id="GO:0000428">
    <property type="term" value="C:DNA-directed RNA polymerase complex"/>
    <property type="evidence" value="ECO:0007669"/>
    <property type="project" value="UniProtKB-KW"/>
</dbReference>
<proteinExistence type="inferred from homology"/>
<dbReference type="EMBL" id="BMDU01000002">
    <property type="protein sequence ID" value="GFZ84642.1"/>
    <property type="molecule type" value="Genomic_DNA"/>
</dbReference>
<dbReference type="InterPro" id="IPR013249">
    <property type="entry name" value="RNA_pol_sigma70_r4_t2"/>
</dbReference>
<dbReference type="SUPFAM" id="SSF88946">
    <property type="entry name" value="Sigma2 domain of RNA polymerase sigma factors"/>
    <property type="match status" value="1"/>
</dbReference>
<evidence type="ECO:0000256" key="3">
    <source>
        <dbReference type="ARBA" id="ARBA00023082"/>
    </source>
</evidence>
<keyword evidence="3" id="KW-0731">Sigma factor</keyword>
<dbReference type="InterPro" id="IPR013324">
    <property type="entry name" value="RNA_pol_sigma_r3/r4-like"/>
</dbReference>
<keyword evidence="7" id="KW-0240">DNA-directed RNA polymerase</keyword>
<dbReference type="SUPFAM" id="SSF88659">
    <property type="entry name" value="Sigma3 and sigma4 domains of RNA polymerase sigma factors"/>
    <property type="match status" value="1"/>
</dbReference>
<dbReference type="Gene3D" id="1.10.10.10">
    <property type="entry name" value="Winged helix-like DNA-binding domain superfamily/Winged helix DNA-binding domain"/>
    <property type="match status" value="1"/>
</dbReference>
<organism evidence="7 8">
    <name type="scientific">Sphingobium fuliginis (strain ATCC 27551)</name>
    <dbReference type="NCBI Taxonomy" id="336203"/>
    <lineage>
        <taxon>Bacteria</taxon>
        <taxon>Pseudomonadati</taxon>
        <taxon>Pseudomonadota</taxon>
        <taxon>Alphaproteobacteria</taxon>
        <taxon>Sphingomonadales</taxon>
        <taxon>Sphingomonadaceae</taxon>
        <taxon>Sphingobium</taxon>
    </lineage>
</organism>
<dbReference type="InterPro" id="IPR039425">
    <property type="entry name" value="RNA_pol_sigma-70-like"/>
</dbReference>
<dbReference type="NCBIfam" id="TIGR02937">
    <property type="entry name" value="sigma70-ECF"/>
    <property type="match status" value="1"/>
</dbReference>
<dbReference type="Pfam" id="PF08281">
    <property type="entry name" value="Sigma70_r4_2"/>
    <property type="match status" value="1"/>
</dbReference>
<gene>
    <name evidence="7" type="ORF">GCM10019071_11730</name>
</gene>
<evidence type="ECO:0000313" key="7">
    <source>
        <dbReference type="EMBL" id="GFZ84642.1"/>
    </source>
</evidence>
<evidence type="ECO:0000256" key="4">
    <source>
        <dbReference type="ARBA" id="ARBA00023163"/>
    </source>
</evidence>
<comment type="caution">
    <text evidence="7">The sequence shown here is derived from an EMBL/GenBank/DDBJ whole genome shotgun (WGS) entry which is preliminary data.</text>
</comment>
<dbReference type="PANTHER" id="PTHR43133:SF63">
    <property type="entry name" value="RNA POLYMERASE SIGMA FACTOR FECI-RELATED"/>
    <property type="match status" value="1"/>
</dbReference>
<dbReference type="PANTHER" id="PTHR43133">
    <property type="entry name" value="RNA POLYMERASE ECF-TYPE SIGMA FACTO"/>
    <property type="match status" value="1"/>
</dbReference>
<protein>
    <submittedName>
        <fullName evidence="7">DNA-directed RNA polymerase sigma-70 factor</fullName>
    </submittedName>
</protein>
<feature type="domain" description="RNA polymerase sigma-70 region 2" evidence="5">
    <location>
        <begin position="9"/>
        <end position="74"/>
    </location>
</feature>
<dbReference type="Pfam" id="PF04542">
    <property type="entry name" value="Sigma70_r2"/>
    <property type="match status" value="1"/>
</dbReference>
<accession>A0ABQ1ERU7</accession>
<keyword evidence="2" id="KW-0805">Transcription regulation</keyword>
<comment type="similarity">
    <text evidence="1">Belongs to the sigma-70 factor family. ECF subfamily.</text>
</comment>
<name>A0ABQ1ERU7_SPHSA</name>
<dbReference type="RefSeq" id="WP_044661692.1">
    <property type="nucleotide sequence ID" value="NZ_BMDU01000002.1"/>
</dbReference>
<dbReference type="Proteomes" id="UP000628109">
    <property type="component" value="Unassembled WGS sequence"/>
</dbReference>
<evidence type="ECO:0000259" key="5">
    <source>
        <dbReference type="Pfam" id="PF04542"/>
    </source>
</evidence>